<evidence type="ECO:0000256" key="2">
    <source>
        <dbReference type="ARBA" id="ARBA00005734"/>
    </source>
</evidence>
<organism evidence="7 8">
    <name type="scientific">Danionella cerebrum</name>
    <dbReference type="NCBI Taxonomy" id="2873325"/>
    <lineage>
        <taxon>Eukaryota</taxon>
        <taxon>Metazoa</taxon>
        <taxon>Chordata</taxon>
        <taxon>Craniata</taxon>
        <taxon>Vertebrata</taxon>
        <taxon>Euteleostomi</taxon>
        <taxon>Actinopterygii</taxon>
        <taxon>Neopterygii</taxon>
        <taxon>Teleostei</taxon>
        <taxon>Ostariophysi</taxon>
        <taxon>Cypriniformes</taxon>
        <taxon>Danionidae</taxon>
        <taxon>Danioninae</taxon>
        <taxon>Danionella</taxon>
    </lineage>
</organism>
<keyword evidence="5 6" id="KW-0472">Membrane</keyword>
<dbReference type="InterPro" id="IPR033355">
    <property type="entry name" value="TMEM88"/>
</dbReference>
<dbReference type="PANTHER" id="PTHR28628:SF4">
    <property type="entry name" value="TRANSMEMBRANE PROTEIN 88B"/>
    <property type="match status" value="1"/>
</dbReference>
<evidence type="ECO:0000313" key="8">
    <source>
        <dbReference type="Proteomes" id="UP000316079"/>
    </source>
</evidence>
<dbReference type="EMBL" id="SRMA01026248">
    <property type="protein sequence ID" value="TRY86035.1"/>
    <property type="molecule type" value="Genomic_DNA"/>
</dbReference>
<comment type="caution">
    <text evidence="7">The sequence shown here is derived from an EMBL/GenBank/DDBJ whole genome shotgun (WGS) entry which is preliminary data.</text>
</comment>
<gene>
    <name evidence="7" type="ORF">DNTS_029368</name>
</gene>
<dbReference type="AlphaFoldDB" id="A0A553Q7X9"/>
<evidence type="ECO:0000256" key="3">
    <source>
        <dbReference type="ARBA" id="ARBA00022692"/>
    </source>
</evidence>
<dbReference type="Proteomes" id="UP000316079">
    <property type="component" value="Unassembled WGS sequence"/>
</dbReference>
<feature type="transmembrane region" description="Helical" evidence="6">
    <location>
        <begin position="119"/>
        <end position="142"/>
    </location>
</feature>
<protein>
    <recommendedName>
        <fullName evidence="9">Transmembrane protein 88B</fullName>
    </recommendedName>
</protein>
<evidence type="ECO:0000256" key="6">
    <source>
        <dbReference type="SAM" id="Phobius"/>
    </source>
</evidence>
<evidence type="ECO:0000256" key="5">
    <source>
        <dbReference type="ARBA" id="ARBA00023136"/>
    </source>
</evidence>
<evidence type="ECO:0000256" key="1">
    <source>
        <dbReference type="ARBA" id="ARBA00004141"/>
    </source>
</evidence>
<dbReference type="PANTHER" id="PTHR28628">
    <property type="entry name" value="TRANSMEMBRANE PROTEIN 88-RELATED"/>
    <property type="match status" value="1"/>
</dbReference>
<feature type="transmembrane region" description="Helical" evidence="6">
    <location>
        <begin position="49"/>
        <end position="82"/>
    </location>
</feature>
<comment type="similarity">
    <text evidence="2">Belongs to the TMEM88 family.</text>
</comment>
<evidence type="ECO:0000256" key="4">
    <source>
        <dbReference type="ARBA" id="ARBA00022989"/>
    </source>
</evidence>
<reference evidence="7 8" key="1">
    <citation type="journal article" date="2019" name="Sci. Data">
        <title>Hybrid genome assembly and annotation of Danionella translucida.</title>
        <authorList>
            <person name="Kadobianskyi M."/>
            <person name="Schulze L."/>
            <person name="Schuelke M."/>
            <person name="Judkewitz B."/>
        </authorList>
    </citation>
    <scope>NUCLEOTIDE SEQUENCE [LARGE SCALE GENOMIC DNA]</scope>
    <source>
        <strain evidence="7 8">Bolton</strain>
    </source>
</reference>
<sequence length="174" mass="18860">MGGSALSLLDDSGADDDFDADTDGIRMLPPVMHHSPPPLVVHEQGPRQALCVCVSVTLLALLWNLLLLLLCIGVCVVVFVVVLLPSGLLLYTGFLCHSRVGSSPSPLCHYLDDNSCSALIILGFVMMSPLVVVAAATFCTLLRKLHLLLCFQPIKGVCYHGSGWGWRRDYQAWV</sequence>
<keyword evidence="4 6" id="KW-1133">Transmembrane helix</keyword>
<evidence type="ECO:0000313" key="7">
    <source>
        <dbReference type="EMBL" id="TRY86035.1"/>
    </source>
</evidence>
<dbReference type="OrthoDB" id="9948320at2759"/>
<accession>A0A553Q7X9</accession>
<evidence type="ECO:0008006" key="9">
    <source>
        <dbReference type="Google" id="ProtNLM"/>
    </source>
</evidence>
<keyword evidence="3 6" id="KW-0812">Transmembrane</keyword>
<name>A0A553Q7X9_9TELE</name>
<dbReference type="GO" id="GO:0030165">
    <property type="term" value="F:PDZ domain binding"/>
    <property type="evidence" value="ECO:0007669"/>
    <property type="project" value="TreeGrafter"/>
</dbReference>
<keyword evidence="8" id="KW-1185">Reference proteome</keyword>
<dbReference type="GO" id="GO:0005886">
    <property type="term" value="C:plasma membrane"/>
    <property type="evidence" value="ECO:0007669"/>
    <property type="project" value="TreeGrafter"/>
</dbReference>
<comment type="subcellular location">
    <subcellularLocation>
        <location evidence="1">Membrane</location>
        <topology evidence="1">Multi-pass membrane protein</topology>
    </subcellularLocation>
</comment>
<proteinExistence type="inferred from homology"/>